<dbReference type="Gene3D" id="3.30.2130.10">
    <property type="entry name" value="VC0802-like"/>
    <property type="match status" value="1"/>
</dbReference>
<dbReference type="SUPFAM" id="SSF55021">
    <property type="entry name" value="ACT-like"/>
    <property type="match status" value="2"/>
</dbReference>
<accession>B8J7S1</accession>
<proteinExistence type="predicted"/>
<dbReference type="InterPro" id="IPR002912">
    <property type="entry name" value="ACT_dom"/>
</dbReference>
<evidence type="ECO:0000259" key="1">
    <source>
        <dbReference type="PROSITE" id="PS51671"/>
    </source>
</evidence>
<dbReference type="InterPro" id="IPR045739">
    <property type="entry name" value="ACT_dom_pair"/>
</dbReference>
<dbReference type="PANTHER" id="PTHR40099">
    <property type="entry name" value="ACETOLACTATE SYNTHASE, SMALL SUBUNIT"/>
    <property type="match status" value="1"/>
</dbReference>
<keyword evidence="3" id="KW-1185">Reference proteome</keyword>
<dbReference type="KEGG" id="acp:A2cp1_0053"/>
<dbReference type="PROSITE" id="PS51671">
    <property type="entry name" value="ACT"/>
    <property type="match status" value="1"/>
</dbReference>
<name>B8J7S1_ANAD2</name>
<evidence type="ECO:0000313" key="2">
    <source>
        <dbReference type="EMBL" id="ACL63413.1"/>
    </source>
</evidence>
<organism evidence="2 3">
    <name type="scientific">Anaeromyxobacter dehalogenans (strain ATCC BAA-258 / DSM 21875 / 2CP-1)</name>
    <dbReference type="NCBI Taxonomy" id="455488"/>
    <lineage>
        <taxon>Bacteria</taxon>
        <taxon>Pseudomonadati</taxon>
        <taxon>Myxococcota</taxon>
        <taxon>Myxococcia</taxon>
        <taxon>Myxococcales</taxon>
        <taxon>Cystobacterineae</taxon>
        <taxon>Anaeromyxobacteraceae</taxon>
        <taxon>Anaeromyxobacter</taxon>
    </lineage>
</organism>
<dbReference type="CDD" id="cd04908">
    <property type="entry name" value="ACT_Bt0572_1"/>
    <property type="match status" value="1"/>
</dbReference>
<reference evidence="2" key="1">
    <citation type="submission" date="2009-01" db="EMBL/GenBank/DDBJ databases">
        <title>Complete sequence of Anaeromyxobacter dehalogenans 2CP-1.</title>
        <authorList>
            <consortium name="US DOE Joint Genome Institute"/>
            <person name="Lucas S."/>
            <person name="Copeland A."/>
            <person name="Lapidus A."/>
            <person name="Glavina del Rio T."/>
            <person name="Dalin E."/>
            <person name="Tice H."/>
            <person name="Bruce D."/>
            <person name="Goodwin L."/>
            <person name="Pitluck S."/>
            <person name="Saunders E."/>
            <person name="Brettin T."/>
            <person name="Detter J.C."/>
            <person name="Han C."/>
            <person name="Larimer F."/>
            <person name="Land M."/>
            <person name="Hauser L."/>
            <person name="Kyrpides N."/>
            <person name="Ovchinnikova G."/>
            <person name="Beliaev A.S."/>
            <person name="Richardson P."/>
        </authorList>
    </citation>
    <scope>NUCLEOTIDE SEQUENCE</scope>
    <source>
        <strain evidence="2">2CP-1</strain>
    </source>
</reference>
<feature type="domain" description="ACT" evidence="1">
    <location>
        <begin position="5"/>
        <end position="79"/>
    </location>
</feature>
<dbReference type="CDD" id="cd04882">
    <property type="entry name" value="ACT_Bt0572_2"/>
    <property type="match status" value="1"/>
</dbReference>
<dbReference type="Proteomes" id="UP000007089">
    <property type="component" value="Chromosome"/>
</dbReference>
<evidence type="ECO:0000313" key="3">
    <source>
        <dbReference type="Proteomes" id="UP000007089"/>
    </source>
</evidence>
<dbReference type="InterPro" id="IPR045865">
    <property type="entry name" value="ACT-like_dom_sf"/>
</dbReference>
<dbReference type="RefSeq" id="WP_012524122.1">
    <property type="nucleotide sequence ID" value="NC_011891.1"/>
</dbReference>
<dbReference type="HOGENOM" id="CLU_136790_2_1_7"/>
<dbReference type="AlphaFoldDB" id="B8J7S1"/>
<dbReference type="EMBL" id="CP001359">
    <property type="protein sequence ID" value="ACL63413.1"/>
    <property type="molecule type" value="Genomic_DNA"/>
</dbReference>
<gene>
    <name evidence="2" type="ordered locus">A2cp1_0053</name>
</gene>
<sequence>MKIRQLSLFLENRPGQLRVPCQVLGDAGIDILTLSLADTQQFGILRLIVKDPERAKQVLEKAGVVVNVTDVLAVDVPDRPGGLAEVLEGFEACGLGIEYMYAYSVRSRGEHATLVFRLSDPDRAAALLQARGVRLVGAAELFARAGA</sequence>
<dbReference type="Pfam" id="PF19571">
    <property type="entry name" value="ACT_8"/>
    <property type="match status" value="1"/>
</dbReference>
<dbReference type="PANTHER" id="PTHR40099:SF1">
    <property type="entry name" value="ACETOLACTATE SYNTHASE, SMALL SUBUNIT"/>
    <property type="match status" value="1"/>
</dbReference>
<protein>
    <submittedName>
        <fullName evidence="2">Amino acid-binding ACT domain protein</fullName>
    </submittedName>
</protein>